<name>A0ACC0AH55_CATRO</name>
<protein>
    <submittedName>
        <fullName evidence="1">Uncharacterized protein</fullName>
    </submittedName>
</protein>
<proteinExistence type="predicted"/>
<organism evidence="1 2">
    <name type="scientific">Catharanthus roseus</name>
    <name type="common">Madagascar periwinkle</name>
    <name type="synonym">Vinca rosea</name>
    <dbReference type="NCBI Taxonomy" id="4058"/>
    <lineage>
        <taxon>Eukaryota</taxon>
        <taxon>Viridiplantae</taxon>
        <taxon>Streptophyta</taxon>
        <taxon>Embryophyta</taxon>
        <taxon>Tracheophyta</taxon>
        <taxon>Spermatophyta</taxon>
        <taxon>Magnoliopsida</taxon>
        <taxon>eudicotyledons</taxon>
        <taxon>Gunneridae</taxon>
        <taxon>Pentapetalae</taxon>
        <taxon>asterids</taxon>
        <taxon>lamiids</taxon>
        <taxon>Gentianales</taxon>
        <taxon>Apocynaceae</taxon>
        <taxon>Rauvolfioideae</taxon>
        <taxon>Vinceae</taxon>
        <taxon>Catharanthinae</taxon>
        <taxon>Catharanthus</taxon>
    </lineage>
</organism>
<keyword evidence="2" id="KW-1185">Reference proteome</keyword>
<dbReference type="Proteomes" id="UP001060085">
    <property type="component" value="Linkage Group LG06"/>
</dbReference>
<reference evidence="2" key="1">
    <citation type="journal article" date="2023" name="Nat. Plants">
        <title>Single-cell RNA sequencing provides a high-resolution roadmap for understanding the multicellular compartmentation of specialized metabolism.</title>
        <authorList>
            <person name="Sun S."/>
            <person name="Shen X."/>
            <person name="Li Y."/>
            <person name="Li Y."/>
            <person name="Wang S."/>
            <person name="Li R."/>
            <person name="Zhang H."/>
            <person name="Shen G."/>
            <person name="Guo B."/>
            <person name="Wei J."/>
            <person name="Xu J."/>
            <person name="St-Pierre B."/>
            <person name="Chen S."/>
            <person name="Sun C."/>
        </authorList>
    </citation>
    <scope>NUCLEOTIDE SEQUENCE [LARGE SCALE GENOMIC DNA]</scope>
</reference>
<comment type="caution">
    <text evidence="1">The sequence shown here is derived from an EMBL/GenBank/DDBJ whole genome shotgun (WGS) entry which is preliminary data.</text>
</comment>
<evidence type="ECO:0000313" key="1">
    <source>
        <dbReference type="EMBL" id="KAI5659600.1"/>
    </source>
</evidence>
<gene>
    <name evidence="1" type="ORF">M9H77_28393</name>
</gene>
<dbReference type="EMBL" id="CM044706">
    <property type="protein sequence ID" value="KAI5659600.1"/>
    <property type="molecule type" value="Genomic_DNA"/>
</dbReference>
<evidence type="ECO:0000313" key="2">
    <source>
        <dbReference type="Proteomes" id="UP001060085"/>
    </source>
</evidence>
<accession>A0ACC0AH55</accession>
<sequence length="404" mass="44093">MPAAWVGHPGRFLVTRARPFGWLFLLMASPWFILVFCHNCLSAGEFREIAVRKEKRERNRGRSVAGDSSRLRLLSEGYNPDYHPFLSPSPRRSYAATRRLRFSPSEPIISSTPSMSADDHATFKSPFTSISDPSISLNQSLLFCAPSTPPSTKASDIPVHAKESTRENNHELDNGEVHQRSSVSGIATSSPIPLPAQPTGVTSGTELYYSSARSLSMSHTPPAGSLVVHRTSETDASPSTVPLLGSVSPIEYSTSPKIKATLCMVSFVTFCLSSLDLQKSESGRVEKIFQAPSGVMNQLGRRLLQTSMVSVRNSSSRSSNTIGTFLGWGMAAVYIGGRFPQILRNIRRGNAEGLNPLMFFFAVIGNITYMSSILVSSLEWSKIRANLPWLVDAVGCGLLDIFVS</sequence>